<feature type="domain" description="Transglutaminase N-terminal" evidence="2">
    <location>
        <begin position="2"/>
        <end position="64"/>
    </location>
</feature>
<dbReference type="InterPro" id="IPR050779">
    <property type="entry name" value="Transglutaminase"/>
</dbReference>
<evidence type="ECO:0000259" key="2">
    <source>
        <dbReference type="Pfam" id="PF00868"/>
    </source>
</evidence>
<dbReference type="Gene3D" id="2.60.40.10">
    <property type="entry name" value="Immunoglobulins"/>
    <property type="match status" value="1"/>
</dbReference>
<dbReference type="PANTHER" id="PTHR11590:SF6">
    <property type="entry name" value="PROTEIN-GLUTAMINE GAMMA-GLUTAMYLTRANSFERASE 2"/>
    <property type="match status" value="1"/>
</dbReference>
<comment type="similarity">
    <text evidence="1">Belongs to the transglutaminase superfamily. Transglutaminase family.</text>
</comment>
<evidence type="ECO:0000313" key="3">
    <source>
        <dbReference type="EMBL" id="MEQ2306076.1"/>
    </source>
</evidence>
<protein>
    <recommendedName>
        <fullName evidence="2">Transglutaminase N-terminal domain-containing protein</fullName>
    </recommendedName>
</protein>
<name>A0ABV0ZKQ6_9TELE</name>
<gene>
    <name evidence="3" type="ORF">AMECASPLE_004320</name>
</gene>
<dbReference type="InterPro" id="IPR013783">
    <property type="entry name" value="Ig-like_fold"/>
</dbReference>
<dbReference type="SUPFAM" id="SSF81296">
    <property type="entry name" value="E set domains"/>
    <property type="match status" value="1"/>
</dbReference>
<dbReference type="PANTHER" id="PTHR11590">
    <property type="entry name" value="PROTEIN-GLUTAMINE GAMMA-GLUTAMYLTRANSFERASE"/>
    <property type="match status" value="1"/>
</dbReference>
<accession>A0ABV0ZKQ6</accession>
<dbReference type="InterPro" id="IPR014756">
    <property type="entry name" value="Ig_E-set"/>
</dbReference>
<dbReference type="Proteomes" id="UP001469553">
    <property type="component" value="Unassembled WGS sequence"/>
</dbReference>
<sequence>MFIIETGPLTRRESDTKVTFNSQGSTVDTEWSTTATEDASGSTVTVSISSSPKAPIGLYTLTLDQLGQKTSLGQFILLFNAWCPREFVKLSLINLLRFIS</sequence>
<proteinExistence type="inferred from homology"/>
<reference evidence="3 4" key="1">
    <citation type="submission" date="2021-06" db="EMBL/GenBank/DDBJ databases">
        <authorList>
            <person name="Palmer J.M."/>
        </authorList>
    </citation>
    <scope>NUCLEOTIDE SEQUENCE [LARGE SCALE GENOMIC DNA]</scope>
    <source>
        <strain evidence="3 4">AS_MEX2019</strain>
        <tissue evidence="3">Muscle</tissue>
    </source>
</reference>
<dbReference type="EMBL" id="JAHRIP010066015">
    <property type="protein sequence ID" value="MEQ2306076.1"/>
    <property type="molecule type" value="Genomic_DNA"/>
</dbReference>
<organism evidence="3 4">
    <name type="scientific">Ameca splendens</name>
    <dbReference type="NCBI Taxonomy" id="208324"/>
    <lineage>
        <taxon>Eukaryota</taxon>
        <taxon>Metazoa</taxon>
        <taxon>Chordata</taxon>
        <taxon>Craniata</taxon>
        <taxon>Vertebrata</taxon>
        <taxon>Euteleostomi</taxon>
        <taxon>Actinopterygii</taxon>
        <taxon>Neopterygii</taxon>
        <taxon>Teleostei</taxon>
        <taxon>Neoteleostei</taxon>
        <taxon>Acanthomorphata</taxon>
        <taxon>Ovalentaria</taxon>
        <taxon>Atherinomorphae</taxon>
        <taxon>Cyprinodontiformes</taxon>
        <taxon>Goodeidae</taxon>
        <taxon>Ameca</taxon>
    </lineage>
</organism>
<comment type="caution">
    <text evidence="3">The sequence shown here is derived from an EMBL/GenBank/DDBJ whole genome shotgun (WGS) entry which is preliminary data.</text>
</comment>
<evidence type="ECO:0000313" key="4">
    <source>
        <dbReference type="Proteomes" id="UP001469553"/>
    </source>
</evidence>
<evidence type="ECO:0000256" key="1">
    <source>
        <dbReference type="ARBA" id="ARBA00005968"/>
    </source>
</evidence>
<keyword evidence="4" id="KW-1185">Reference proteome</keyword>
<dbReference type="Pfam" id="PF00868">
    <property type="entry name" value="Transglut_N"/>
    <property type="match status" value="1"/>
</dbReference>
<dbReference type="InterPro" id="IPR001102">
    <property type="entry name" value="Transglutaminase_N"/>
</dbReference>